<sequence length="888" mass="97343">MNTVLLALSLACAFAAPAPEPYVGTSSYDSTSRGIQFSSANSRILGQINQHNEDGSYTFGYESEDGSFRIENRDVDGFVSGKYGYVDANGKTQEFEYAAGSMGGQSIGYQARGTALPETNRAQDFPVMYPATSSSVDQKYQDYEYSSVDDDRDGFPDNIFHGSFGTRNTVPNVVRLTGTQTQTSFENPPNIVRLTSPAQSFIETPSSNVRLTSTSPHTSPNIVPVVNTVQVTQQQKPSVVRLTSPAQNSFENPSNIVRLTTAGQTSFEKPTQAVPVVNRVQVSQQRPSVVRLTTPTQTSFQNPSNAVRFVNPAQVSNQQQIVRLSGQKRKTVIGPTRFSGGRYQVATQNVQRQPQFVQDAQSVYQSPYYSNYGGQQFVSRNPVYSSGRLNSFLGGSFLVGGNNKPNTFAPSTQQQQAVFIDSDDFDDLNEFDDDFDDDDQDDAFVAVTSTTSTVHHQFTPRHNKYEYFGKEDSSTIIWSFLTTTVVLNFNTINILAFQILALSLACAFATPAPYVVSRSPAIQFNSRSNTEILGQINEHNEDGTYTFGYESADGSFRVENRDIDGFVSGKYGYVDVNGQLQEFEYVAGSTNGQALGYQARGTAIPETNRAQQFPVIYPSAVSVDQKFQDYEYSSVDDDRDGFPDNVFDGSLGTRNVVKQNIVRLTGNQAQTSPILRAVVNPAKGSVQPSVVRLATSSQSPSVVRVVNPVRNTQQSVIRLASGAQTSYGTPSNNVRFVNPAQVSNQQQIVRLNSPKKKTVIQPARLAAAGGYEVVRQRQPQFVQVGQSVLRSPYYSNYGGGQRFVSRLPVRSSGRLNPFFGGVAATNVGRDSFGNLMIRDNNKPTATFSPASSVQTVFIDSDDFDDLNDFDDDFDDDDSFLVDSSAFLG</sequence>
<evidence type="ECO:0000313" key="3">
    <source>
        <dbReference type="EMBL" id="CAH0111595.1"/>
    </source>
</evidence>
<dbReference type="GO" id="GO:0008010">
    <property type="term" value="F:structural constituent of chitin-based larval cuticle"/>
    <property type="evidence" value="ECO:0007669"/>
    <property type="project" value="TreeGrafter"/>
</dbReference>
<dbReference type="EMBL" id="CAKKLH010000314">
    <property type="protein sequence ID" value="CAH0111595.1"/>
    <property type="molecule type" value="Genomic_DNA"/>
</dbReference>
<keyword evidence="2" id="KW-0732">Signal</keyword>
<evidence type="ECO:0000256" key="2">
    <source>
        <dbReference type="SAM" id="SignalP"/>
    </source>
</evidence>
<keyword evidence="4" id="KW-1185">Reference proteome</keyword>
<reference evidence="3" key="1">
    <citation type="submission" date="2021-11" db="EMBL/GenBank/DDBJ databases">
        <authorList>
            <person name="Schell T."/>
        </authorList>
    </citation>
    <scope>NUCLEOTIDE SEQUENCE</scope>
    <source>
        <strain evidence="3">M5</strain>
    </source>
</reference>
<dbReference type="InterPro" id="IPR000618">
    <property type="entry name" value="Insect_cuticle"/>
</dbReference>
<name>A0A8J2S016_9CRUS</name>
<gene>
    <name evidence="3" type="ORF">DGAL_LOCUS15243</name>
</gene>
<dbReference type="InterPro" id="IPR050468">
    <property type="entry name" value="Cuticle_Struct_Prot"/>
</dbReference>
<evidence type="ECO:0008006" key="5">
    <source>
        <dbReference type="Google" id="ProtNLM"/>
    </source>
</evidence>
<keyword evidence="1" id="KW-0193">Cuticle</keyword>
<dbReference type="Pfam" id="PF00379">
    <property type="entry name" value="Chitin_bind_4"/>
    <property type="match status" value="2"/>
</dbReference>
<dbReference type="PROSITE" id="PS51155">
    <property type="entry name" value="CHIT_BIND_RR_2"/>
    <property type="match status" value="2"/>
</dbReference>
<dbReference type="Proteomes" id="UP000789390">
    <property type="component" value="Unassembled WGS sequence"/>
</dbReference>
<comment type="caution">
    <text evidence="3">The sequence shown here is derived from an EMBL/GenBank/DDBJ whole genome shotgun (WGS) entry which is preliminary data.</text>
</comment>
<organism evidence="3 4">
    <name type="scientific">Daphnia galeata</name>
    <dbReference type="NCBI Taxonomy" id="27404"/>
    <lineage>
        <taxon>Eukaryota</taxon>
        <taxon>Metazoa</taxon>
        <taxon>Ecdysozoa</taxon>
        <taxon>Arthropoda</taxon>
        <taxon>Crustacea</taxon>
        <taxon>Branchiopoda</taxon>
        <taxon>Diplostraca</taxon>
        <taxon>Cladocera</taxon>
        <taxon>Anomopoda</taxon>
        <taxon>Daphniidae</taxon>
        <taxon>Daphnia</taxon>
    </lineage>
</organism>
<accession>A0A8J2S016</accession>
<evidence type="ECO:0000256" key="1">
    <source>
        <dbReference type="PROSITE-ProRule" id="PRU00497"/>
    </source>
</evidence>
<dbReference type="AlphaFoldDB" id="A0A8J2S016"/>
<protein>
    <recommendedName>
        <fullName evidence="5">Cuticular protein</fullName>
    </recommendedName>
</protein>
<feature type="chain" id="PRO_5035201585" description="Cuticular protein" evidence="2">
    <location>
        <begin position="16"/>
        <end position="888"/>
    </location>
</feature>
<dbReference type="GO" id="GO:0062129">
    <property type="term" value="C:chitin-based extracellular matrix"/>
    <property type="evidence" value="ECO:0007669"/>
    <property type="project" value="TreeGrafter"/>
</dbReference>
<dbReference type="OrthoDB" id="6436213at2759"/>
<feature type="signal peptide" evidence="2">
    <location>
        <begin position="1"/>
        <end position="15"/>
    </location>
</feature>
<evidence type="ECO:0000313" key="4">
    <source>
        <dbReference type="Proteomes" id="UP000789390"/>
    </source>
</evidence>
<proteinExistence type="predicted"/>
<dbReference type="PANTHER" id="PTHR10380:SF234">
    <property type="entry name" value="CUTICULAR PROTEIN 97EA, ISOFORM A"/>
    <property type="match status" value="1"/>
</dbReference>
<dbReference type="PANTHER" id="PTHR10380">
    <property type="entry name" value="CUTICLE PROTEIN"/>
    <property type="match status" value="1"/>
</dbReference>